<dbReference type="FunFam" id="3.30.70.330:FF:000340">
    <property type="entry name" value="RNA-binding motif protein 28"/>
    <property type="match status" value="1"/>
</dbReference>
<dbReference type="GO" id="GO:0006397">
    <property type="term" value="P:mRNA processing"/>
    <property type="evidence" value="ECO:0007669"/>
    <property type="project" value="UniProtKB-KW"/>
</dbReference>
<keyword evidence="7" id="KW-0832">Ubl conjugation</keyword>
<evidence type="ECO:0000256" key="11">
    <source>
        <dbReference type="ARBA" id="ARBA00023242"/>
    </source>
</evidence>
<keyword evidence="11" id="KW-0539">Nucleus</keyword>
<feature type="compositionally biased region" description="Basic and acidic residues" evidence="17">
    <location>
        <begin position="549"/>
        <end position="568"/>
    </location>
</feature>
<dbReference type="InterPro" id="IPR035979">
    <property type="entry name" value="RBD_domain_sf"/>
</dbReference>
<dbReference type="FunFam" id="3.30.70.330:FF:000315">
    <property type="entry name" value="RNA-binding motif protein 28"/>
    <property type="match status" value="1"/>
</dbReference>
<evidence type="ECO:0000256" key="13">
    <source>
        <dbReference type="ARBA" id="ARBA00062033"/>
    </source>
</evidence>
<keyword evidence="9" id="KW-0007">Acetylation</keyword>
<keyword evidence="5" id="KW-0747">Spliceosome</keyword>
<gene>
    <name evidence="19" type="primary">RBM28</name>
</gene>
<feature type="domain" description="RRM" evidence="18">
    <location>
        <begin position="4"/>
        <end position="80"/>
    </location>
</feature>
<dbReference type="CDD" id="cd12415">
    <property type="entry name" value="RRM3_RBM28_like"/>
    <property type="match status" value="1"/>
</dbReference>
<evidence type="ECO:0000259" key="18">
    <source>
        <dbReference type="PROSITE" id="PS50102"/>
    </source>
</evidence>
<dbReference type="SUPFAM" id="SSF54928">
    <property type="entry name" value="RNA-binding domain, RBD"/>
    <property type="match status" value="3"/>
</dbReference>
<keyword evidence="2" id="KW-1017">Isopeptide bond</keyword>
<evidence type="ECO:0000256" key="2">
    <source>
        <dbReference type="ARBA" id="ARBA00022499"/>
    </source>
</evidence>
<evidence type="ECO:0000256" key="15">
    <source>
        <dbReference type="ARBA" id="ARBA00075702"/>
    </source>
</evidence>
<dbReference type="AlphaFoldDB" id="A0A4W4FAL9"/>
<dbReference type="Gene3D" id="3.30.70.330">
    <property type="match status" value="4"/>
</dbReference>
<evidence type="ECO:0000256" key="12">
    <source>
        <dbReference type="ARBA" id="ARBA00053567"/>
    </source>
</evidence>
<dbReference type="PROSITE" id="PS50102">
    <property type="entry name" value="RRM"/>
    <property type="match status" value="4"/>
</dbReference>
<dbReference type="GeneTree" id="ENSGT00550000074976"/>
<dbReference type="CDD" id="cd12416">
    <property type="entry name" value="RRM4_RBM28_like"/>
    <property type="match status" value="1"/>
</dbReference>
<comment type="subunit">
    <text evidence="13">Interacts with U1, U2, U4, U5, and U6 spliceosomal small nuclear RNAs (snRNAs).</text>
</comment>
<proteinExistence type="predicted"/>
<reference evidence="19" key="3">
    <citation type="submission" date="2020-05" db="EMBL/GenBank/DDBJ databases">
        <title>Electrophorus electricus (electric eel) genome, fEleEle1, primary haplotype.</title>
        <authorList>
            <person name="Myers G."/>
            <person name="Meyer A."/>
            <person name="Fedrigo O."/>
            <person name="Formenti G."/>
            <person name="Rhie A."/>
            <person name="Tracey A."/>
            <person name="Sims Y."/>
            <person name="Jarvis E.D."/>
        </authorList>
    </citation>
    <scope>NUCLEOTIDE SEQUENCE [LARGE SCALE GENOMIC DNA]</scope>
</reference>
<evidence type="ECO:0000256" key="6">
    <source>
        <dbReference type="ARBA" id="ARBA00022737"/>
    </source>
</evidence>
<feature type="domain" description="RRM" evidence="18">
    <location>
        <begin position="426"/>
        <end position="531"/>
    </location>
</feature>
<name>A0A4W4FAL9_ELEEL</name>
<dbReference type="InterPro" id="IPR000504">
    <property type="entry name" value="RRM_dom"/>
</dbReference>
<dbReference type="CDD" id="cd12413">
    <property type="entry name" value="RRM1_RBM28_like"/>
    <property type="match status" value="1"/>
</dbReference>
<dbReference type="PANTHER" id="PTHR48039:SF5">
    <property type="entry name" value="RNA-BINDING PROTEIN 28"/>
    <property type="match status" value="1"/>
</dbReference>
<dbReference type="GO" id="GO:0003729">
    <property type="term" value="F:mRNA binding"/>
    <property type="evidence" value="ECO:0007669"/>
    <property type="project" value="TreeGrafter"/>
</dbReference>
<dbReference type="InterPro" id="IPR051945">
    <property type="entry name" value="RRM_MRD1_RNA_proc_ribogen"/>
</dbReference>
<dbReference type="FunFam" id="3.30.70.330:FF:000182">
    <property type="entry name" value="RNA-binding motif protein 28"/>
    <property type="match status" value="1"/>
</dbReference>
<evidence type="ECO:0000256" key="16">
    <source>
        <dbReference type="PROSITE-ProRule" id="PRU00176"/>
    </source>
</evidence>
<comment type="function">
    <text evidence="12">Nucleolar component of the spliceosomal ribonucleoprotein complexes.</text>
</comment>
<accession>A0A4W4FAL9</accession>
<evidence type="ECO:0000256" key="14">
    <source>
        <dbReference type="ARBA" id="ARBA00067877"/>
    </source>
</evidence>
<protein>
    <recommendedName>
        <fullName evidence="14">RNA-binding protein 28</fullName>
    </recommendedName>
    <alternativeName>
        <fullName evidence="15">RNA-binding motif protein 28</fullName>
    </alternativeName>
</protein>
<dbReference type="SMART" id="SM00360">
    <property type="entry name" value="RRM"/>
    <property type="match status" value="4"/>
</dbReference>
<keyword evidence="8 16" id="KW-0694">RNA-binding</keyword>
<evidence type="ECO:0000256" key="9">
    <source>
        <dbReference type="ARBA" id="ARBA00022990"/>
    </source>
</evidence>
<evidence type="ECO:0000256" key="17">
    <source>
        <dbReference type="SAM" id="MobiDB-lite"/>
    </source>
</evidence>
<evidence type="ECO:0000256" key="7">
    <source>
        <dbReference type="ARBA" id="ARBA00022843"/>
    </source>
</evidence>
<evidence type="ECO:0000313" key="20">
    <source>
        <dbReference type="Proteomes" id="UP000314983"/>
    </source>
</evidence>
<evidence type="ECO:0000256" key="5">
    <source>
        <dbReference type="ARBA" id="ARBA00022728"/>
    </source>
</evidence>
<evidence type="ECO:0000256" key="1">
    <source>
        <dbReference type="ARBA" id="ARBA00004604"/>
    </source>
</evidence>
<keyword evidence="6" id="KW-0677">Repeat</keyword>
<feature type="region of interest" description="Disordered" evidence="17">
    <location>
        <begin position="530"/>
        <end position="568"/>
    </location>
</feature>
<reference evidence="19" key="5">
    <citation type="submission" date="2025-09" db="UniProtKB">
        <authorList>
            <consortium name="Ensembl"/>
        </authorList>
    </citation>
    <scope>IDENTIFICATION</scope>
</reference>
<evidence type="ECO:0000313" key="19">
    <source>
        <dbReference type="Ensembl" id="ENSEEEP00000021133.2"/>
    </source>
</evidence>
<sequence length="655" mass="73652">MSALTLFVRNLPSSASSDHLEEIFSEVGPVKHCFVVRNKGSEKCRGIGYVTYSMAEDAQRALTEINDYDGKKISVVQAKKKLDKGKKNKGIHYAEPPEIKSHEKSKGTRKKKLKARLIIRNLSFKCSEDDLKKTFSKFGTVLDVKIPLKPDGKKRGFAFIQFKNMLEAGKALAETNLKEIKDRKVAVDWAVPKDKFVATQSGSTSGHKDKNMKKFEDSSEEHDKYHTGLLFGFYYSFGSDVDCGCIIVVFVFLFQGQLKKKRKNALPSDVNEGRTVFIRNLSFDSEEEGIEEILLQFGELNYVKVVLHPDTGLSKGCAFAQFKTKEAAERCLAVAQDESETGGLRVDGRKLNMVLAVSREDASTLKSKATKTHKGSRNLYLAREGLIRAGTKAAEGVSDSDMAKRARFEDLKRAKLKNVNIFVSQTRLCIHNLPKSVDRRQLLQLCTSAAGGGKGARISECHVMYDRKPVRGQVMGKSLGYGFVEFHQHEHALQALRHLNNNPTIFTPSKRPIVEFSLEDSRKLKLKAARLQRSRTKPASKMPLENLDEPAKTDGKKSQAAQRDHYSGFRTTHEVKHVELDDGRKRQKVLPMPSHRGPKISGFTCVLFQSAKPVKRKIQNKDDDRFDCLVEQYKKKLLGNSSTKGSLVKKNKWFS</sequence>
<evidence type="ECO:0000256" key="8">
    <source>
        <dbReference type="ARBA" id="ARBA00022884"/>
    </source>
</evidence>
<organism evidence="19 20">
    <name type="scientific">Electrophorus electricus</name>
    <name type="common">Electric eel</name>
    <name type="synonym">Gymnotus electricus</name>
    <dbReference type="NCBI Taxonomy" id="8005"/>
    <lineage>
        <taxon>Eukaryota</taxon>
        <taxon>Metazoa</taxon>
        <taxon>Chordata</taxon>
        <taxon>Craniata</taxon>
        <taxon>Vertebrata</taxon>
        <taxon>Euteleostomi</taxon>
        <taxon>Actinopterygii</taxon>
        <taxon>Neopterygii</taxon>
        <taxon>Teleostei</taxon>
        <taxon>Ostariophysi</taxon>
        <taxon>Gymnotiformes</taxon>
        <taxon>Gymnotoidei</taxon>
        <taxon>Gymnotidae</taxon>
        <taxon>Electrophorus</taxon>
    </lineage>
</organism>
<feature type="domain" description="RRM" evidence="18">
    <location>
        <begin position="115"/>
        <end position="192"/>
    </location>
</feature>
<reference evidence="20" key="2">
    <citation type="journal article" date="2017" name="Sci. Adv.">
        <title>A tail of two voltages: Proteomic comparison of the three electric organs of the electric eel.</title>
        <authorList>
            <person name="Traeger L.L."/>
            <person name="Sabat G."/>
            <person name="Barrett-Wilt G.A."/>
            <person name="Wells G.B."/>
            <person name="Sussman M.R."/>
        </authorList>
    </citation>
    <scope>NUCLEOTIDE SEQUENCE [LARGE SCALE GENOMIC DNA]</scope>
</reference>
<comment type="subcellular location">
    <subcellularLocation>
        <location evidence="1">Nucleus</location>
        <location evidence="1">Nucleolus</location>
    </subcellularLocation>
</comment>
<dbReference type="GO" id="GO:0005681">
    <property type="term" value="C:spliceosomal complex"/>
    <property type="evidence" value="ECO:0007669"/>
    <property type="project" value="UniProtKB-KW"/>
</dbReference>
<dbReference type="GO" id="GO:0005730">
    <property type="term" value="C:nucleolus"/>
    <property type="evidence" value="ECO:0007669"/>
    <property type="project" value="UniProtKB-SubCell"/>
</dbReference>
<keyword evidence="3" id="KW-0597">Phosphoprotein</keyword>
<keyword evidence="10" id="KW-0508">mRNA splicing</keyword>
<keyword evidence="20" id="KW-1185">Reference proteome</keyword>
<dbReference type="PANTHER" id="PTHR48039">
    <property type="entry name" value="RNA-BINDING MOTIF PROTEIN 14B"/>
    <property type="match status" value="1"/>
</dbReference>
<keyword evidence="4" id="KW-0507">mRNA processing</keyword>
<evidence type="ECO:0000256" key="4">
    <source>
        <dbReference type="ARBA" id="ARBA00022664"/>
    </source>
</evidence>
<dbReference type="InterPro" id="IPR012677">
    <property type="entry name" value="Nucleotide-bd_a/b_plait_sf"/>
</dbReference>
<reference evidence="20" key="1">
    <citation type="journal article" date="2014" name="Science">
        <title>Nonhuman genetics. Genomic basis for the convergent evolution of electric organs.</title>
        <authorList>
            <person name="Gallant J.R."/>
            <person name="Traeger L.L."/>
            <person name="Volkening J.D."/>
            <person name="Moffett H."/>
            <person name="Chen P.H."/>
            <person name="Novina C.D."/>
            <person name="Phillips G.N.Jr."/>
            <person name="Anand R."/>
            <person name="Wells G.B."/>
            <person name="Pinch M."/>
            <person name="Guth R."/>
            <person name="Unguez G.A."/>
            <person name="Albert J.S."/>
            <person name="Zakon H.H."/>
            <person name="Samanta M.P."/>
            <person name="Sussman M.R."/>
        </authorList>
    </citation>
    <scope>NUCLEOTIDE SEQUENCE [LARGE SCALE GENOMIC DNA]</scope>
</reference>
<reference evidence="19" key="4">
    <citation type="submission" date="2025-08" db="UniProtKB">
        <authorList>
            <consortium name="Ensembl"/>
        </authorList>
    </citation>
    <scope>IDENTIFICATION</scope>
</reference>
<dbReference type="GO" id="GO:0008380">
    <property type="term" value="P:RNA splicing"/>
    <property type="evidence" value="ECO:0007669"/>
    <property type="project" value="UniProtKB-KW"/>
</dbReference>
<evidence type="ECO:0000256" key="10">
    <source>
        <dbReference type="ARBA" id="ARBA00023187"/>
    </source>
</evidence>
<evidence type="ECO:0000256" key="3">
    <source>
        <dbReference type="ARBA" id="ARBA00022553"/>
    </source>
</evidence>
<feature type="domain" description="RRM" evidence="18">
    <location>
        <begin position="274"/>
        <end position="358"/>
    </location>
</feature>
<dbReference type="Proteomes" id="UP000314983">
    <property type="component" value="Chromosome 4"/>
</dbReference>
<dbReference type="Pfam" id="PF00076">
    <property type="entry name" value="RRM_1"/>
    <property type="match status" value="4"/>
</dbReference>
<dbReference type="Ensembl" id="ENSEEET00000021370.2">
    <property type="protein sequence ID" value="ENSEEEP00000021133.2"/>
    <property type="gene ID" value="ENSEEEG00000010306.2"/>
</dbReference>
<dbReference type="CDD" id="cd12414">
    <property type="entry name" value="RRM2_RBM28_like"/>
    <property type="match status" value="1"/>
</dbReference>